<gene>
    <name evidence="1" type="ORF">UFOPK3461_00265</name>
</gene>
<accession>A0A6J7DNT9</accession>
<dbReference type="EMBL" id="CAFBLW010000010">
    <property type="protein sequence ID" value="CAB4869939.1"/>
    <property type="molecule type" value="Genomic_DNA"/>
</dbReference>
<proteinExistence type="predicted"/>
<protein>
    <submittedName>
        <fullName evidence="1">Unannotated protein</fullName>
    </submittedName>
</protein>
<sequence length="103" mass="11547">MSDKDQTIARMRAERPILLEFQGNVKKPEPTLDQARAELADSVSQIIHSLFSKKYGPMVGNVTKTTVETVLKNAEKNAAQTKHDAKLVADEILLRIFKQGKKK</sequence>
<organism evidence="1">
    <name type="scientific">freshwater metagenome</name>
    <dbReference type="NCBI Taxonomy" id="449393"/>
    <lineage>
        <taxon>unclassified sequences</taxon>
        <taxon>metagenomes</taxon>
        <taxon>ecological metagenomes</taxon>
    </lineage>
</organism>
<name>A0A6J7DNT9_9ZZZZ</name>
<reference evidence="1" key="1">
    <citation type="submission" date="2020-05" db="EMBL/GenBank/DDBJ databases">
        <authorList>
            <person name="Chiriac C."/>
            <person name="Salcher M."/>
            <person name="Ghai R."/>
            <person name="Kavagutti S V."/>
        </authorList>
    </citation>
    <scope>NUCLEOTIDE SEQUENCE</scope>
</reference>
<dbReference type="AlphaFoldDB" id="A0A6J7DNT9"/>
<evidence type="ECO:0000313" key="1">
    <source>
        <dbReference type="EMBL" id="CAB4869939.1"/>
    </source>
</evidence>